<gene>
    <name evidence="5" type="ORF">GTO85_00950</name>
</gene>
<evidence type="ECO:0000259" key="3">
    <source>
        <dbReference type="Pfam" id="PF22796"/>
    </source>
</evidence>
<dbReference type="Pfam" id="PF03217">
    <property type="entry name" value="SlpA"/>
    <property type="match status" value="2"/>
</dbReference>
<dbReference type="AlphaFoldDB" id="A0A7H9E778"/>
<feature type="signal peptide" evidence="1">
    <location>
        <begin position="1"/>
        <end position="30"/>
    </location>
</feature>
<name>A0A7H9E778_9LACO</name>
<keyword evidence="1" id="KW-0732">Signal</keyword>
<feature type="chain" id="PRO_5028832318" evidence="1">
    <location>
        <begin position="31"/>
        <end position="442"/>
    </location>
</feature>
<feature type="domain" description="S-layer protein C-terminal" evidence="2">
    <location>
        <begin position="310"/>
        <end position="375"/>
    </location>
</feature>
<dbReference type="GO" id="GO:0030115">
    <property type="term" value="C:S-layer"/>
    <property type="evidence" value="ECO:0007669"/>
    <property type="project" value="InterPro"/>
</dbReference>
<dbReference type="InterPro" id="IPR024968">
    <property type="entry name" value="SlpA_C_lactobacillus"/>
</dbReference>
<feature type="domain" description="S-layer protein C-terminal" evidence="2">
    <location>
        <begin position="376"/>
        <end position="440"/>
    </location>
</feature>
<protein>
    <submittedName>
        <fullName evidence="5">S-layer protein</fullName>
    </submittedName>
</protein>
<dbReference type="Proteomes" id="UP000510660">
    <property type="component" value="Chromosome"/>
</dbReference>
<feature type="domain" description="S-layer protein N-terminal" evidence="3">
    <location>
        <begin position="27"/>
        <end position="189"/>
    </location>
</feature>
<evidence type="ECO:0000259" key="4">
    <source>
        <dbReference type="Pfam" id="PF22797"/>
    </source>
</evidence>
<evidence type="ECO:0000259" key="2">
    <source>
        <dbReference type="Pfam" id="PF03217"/>
    </source>
</evidence>
<dbReference type="InterPro" id="IPR055006">
    <property type="entry name" value="SlpA_N"/>
</dbReference>
<evidence type="ECO:0000256" key="1">
    <source>
        <dbReference type="SAM" id="SignalP"/>
    </source>
</evidence>
<dbReference type="GO" id="GO:0009274">
    <property type="term" value="C:peptidoglycan-based cell wall"/>
    <property type="evidence" value="ECO:0007669"/>
    <property type="project" value="InterPro"/>
</dbReference>
<dbReference type="GO" id="GO:0005199">
    <property type="term" value="F:structural constituent of cell wall"/>
    <property type="evidence" value="ECO:0007669"/>
    <property type="project" value="InterPro"/>
</dbReference>
<feature type="domain" description="S-layer protein" evidence="4">
    <location>
        <begin position="204"/>
        <end position="307"/>
    </location>
</feature>
<dbReference type="Pfam" id="PF22796">
    <property type="entry name" value="SlpA_N"/>
    <property type="match status" value="1"/>
</dbReference>
<proteinExistence type="predicted"/>
<dbReference type="Pfam" id="PF22797">
    <property type="entry name" value="SlpA_D2"/>
    <property type="match status" value="1"/>
</dbReference>
<organism evidence="5 6">
    <name type="scientific">Lactobacillus crispatus</name>
    <dbReference type="NCBI Taxonomy" id="47770"/>
    <lineage>
        <taxon>Bacteria</taxon>
        <taxon>Bacillati</taxon>
        <taxon>Bacillota</taxon>
        <taxon>Bacilli</taxon>
        <taxon>Lactobacillales</taxon>
        <taxon>Lactobacillaceae</taxon>
        <taxon>Lactobacillus</taxon>
    </lineage>
</organism>
<dbReference type="PRINTS" id="PR01729">
    <property type="entry name" value="SURFACELAYER"/>
</dbReference>
<evidence type="ECO:0000313" key="5">
    <source>
        <dbReference type="EMBL" id="QLL73075.1"/>
    </source>
</evidence>
<dbReference type="RefSeq" id="WP_180861391.1">
    <property type="nucleotide sequence ID" value="NZ_CP047415.1"/>
</dbReference>
<evidence type="ECO:0000313" key="6">
    <source>
        <dbReference type="Proteomes" id="UP000510660"/>
    </source>
</evidence>
<dbReference type="InterPro" id="IPR004903">
    <property type="entry name" value="S-layer_prot"/>
</dbReference>
<dbReference type="InterPro" id="IPR055005">
    <property type="entry name" value="SlpA_D2"/>
</dbReference>
<sequence length="442" mass="46111">MKKNLRIVSAAAAALLAVAPVAASAVSVNAATTVNINGNTSTPVAQNADVNLATNFTAIAYVAGQNGAQGTNGVVSGSVTATYNGQSYTGNLTDGNAKDTTIYSVSDKKPVNVSSSAFAAGQYYAVIKDVSFNFGPQNAGKKLTVSLKGGLLTTTDANAKAAESVTVTLDKNGVANFAEVQTPNFKAVNPFSTSTVAWYNNNAVATSANVTVNAGNNNLVNVSQIVAALNGYTAHELTRGDNGQVASNPVTSPITAAAVTDQLKAQNIAVDGAGYFTAPTSLSLKFTATANSSNASAELPVTVSIPNGKVTTVESVSKTVMHNAYYYDKDAKRVGTDKLTRYNSVTVSPKTTTINGKAYYEVVENGKATGKFINADNIDGTKRTLKHNAYVYKSSKKRANKVVLKKGTEVTTYGGSYTFKNGKQYYKIGNNTDKTYVKASNF</sequence>
<accession>A0A7H9E778</accession>
<reference evidence="5 6" key="1">
    <citation type="submission" date="2020-01" db="EMBL/GenBank/DDBJ databases">
        <title>Complete and circular genome sequences of six lactobacillus isolates from horses.</title>
        <authorList>
            <person name="Hassan H.M."/>
        </authorList>
    </citation>
    <scope>NUCLEOTIDE SEQUENCE [LARGE SCALE GENOMIC DNA]</scope>
    <source>
        <strain evidence="5 6">1D</strain>
    </source>
</reference>
<dbReference type="EMBL" id="CP047415">
    <property type="protein sequence ID" value="QLL73075.1"/>
    <property type="molecule type" value="Genomic_DNA"/>
</dbReference>